<protein>
    <recommendedName>
        <fullName evidence="3">Thioesterase domain-containing protein</fullName>
    </recommendedName>
</protein>
<dbReference type="AlphaFoldDB" id="A0A3B1E283"/>
<feature type="region of interest" description="Disordered" evidence="1">
    <location>
        <begin position="171"/>
        <end position="205"/>
    </location>
</feature>
<organism evidence="2">
    <name type="scientific">hydrothermal vent metagenome</name>
    <dbReference type="NCBI Taxonomy" id="652676"/>
    <lineage>
        <taxon>unclassified sequences</taxon>
        <taxon>metagenomes</taxon>
        <taxon>ecological metagenomes</taxon>
    </lineage>
</organism>
<name>A0A3B1E283_9ZZZZ</name>
<gene>
    <name evidence="2" type="ORF">MNBD_PLANCTO03-1185</name>
</gene>
<feature type="compositionally biased region" description="Polar residues" evidence="1">
    <location>
        <begin position="189"/>
        <end position="204"/>
    </location>
</feature>
<dbReference type="InterPro" id="IPR029058">
    <property type="entry name" value="AB_hydrolase_fold"/>
</dbReference>
<evidence type="ECO:0008006" key="3">
    <source>
        <dbReference type="Google" id="ProtNLM"/>
    </source>
</evidence>
<dbReference type="Gene3D" id="3.40.50.1820">
    <property type="entry name" value="alpha/beta hydrolase"/>
    <property type="match status" value="1"/>
</dbReference>
<evidence type="ECO:0000313" key="2">
    <source>
        <dbReference type="EMBL" id="VAX42580.1"/>
    </source>
</evidence>
<dbReference type="SUPFAM" id="SSF53474">
    <property type="entry name" value="alpha/beta-Hydrolases"/>
    <property type="match status" value="1"/>
</dbReference>
<feature type="non-terminal residue" evidence="2">
    <location>
        <position position="1"/>
    </location>
</feature>
<proteinExistence type="predicted"/>
<sequence length="302" mass="32631">EIDLAEFLSDPRYASLCRAVWCAQLRKTHACGLVGSGAEEEIILIIPGAMGRSVGMVGLATAIRNRSGGSRGVVIPDLEEIMASVPRPPRGEQFVEHLVTTCEQIGFDRLAGIVGYSIGGLLGIEVAARAARVHGVDIPVCLLDTYAPSVLRRDIWSRASRKLISLARHPLGASSRSQPTAPATEQHGSENPATETAEAQNTEVLSVRERVEQDPGWRILFEDMARWPVPAAGMQVSLIRSLSTAAAVGVFRWPRSNGFDPGAFARLRLANLTIDHLELVKSGAADVAEAMDDLAWIERARR</sequence>
<dbReference type="EMBL" id="UOGK01000718">
    <property type="protein sequence ID" value="VAX42580.1"/>
    <property type="molecule type" value="Genomic_DNA"/>
</dbReference>
<accession>A0A3B1E283</accession>
<reference evidence="2" key="1">
    <citation type="submission" date="2018-06" db="EMBL/GenBank/DDBJ databases">
        <authorList>
            <person name="Zhirakovskaya E."/>
        </authorList>
    </citation>
    <scope>NUCLEOTIDE SEQUENCE</scope>
</reference>
<evidence type="ECO:0000256" key="1">
    <source>
        <dbReference type="SAM" id="MobiDB-lite"/>
    </source>
</evidence>
<feature type="compositionally biased region" description="Polar residues" evidence="1">
    <location>
        <begin position="174"/>
        <end position="183"/>
    </location>
</feature>